<dbReference type="Gene3D" id="3.50.50.60">
    <property type="entry name" value="FAD/NAD(P)-binding domain"/>
    <property type="match status" value="1"/>
</dbReference>
<feature type="region of interest" description="Disordered" evidence="5">
    <location>
        <begin position="140"/>
        <end position="162"/>
    </location>
</feature>
<comment type="cofactor">
    <cofactor evidence="3">
        <name>FAD</name>
        <dbReference type="ChEBI" id="CHEBI:57692"/>
    </cofactor>
</comment>
<dbReference type="PIRSF" id="PIRSF000137">
    <property type="entry name" value="Alcohol_oxidase"/>
    <property type="match status" value="1"/>
</dbReference>
<reference evidence="9" key="1">
    <citation type="journal article" date="2011" name="PLoS Genet.">
        <title>Genomic analysis of the necrotrophic fungal pathogens Sclerotinia sclerotiorum and Botrytis cinerea.</title>
        <authorList>
            <person name="Amselem J."/>
            <person name="Cuomo C.A."/>
            <person name="van Kan J.A."/>
            <person name="Viaud M."/>
            <person name="Benito E.P."/>
            <person name="Couloux A."/>
            <person name="Coutinho P.M."/>
            <person name="de Vries R.P."/>
            <person name="Dyer P.S."/>
            <person name="Fillinger S."/>
            <person name="Fournier E."/>
            <person name="Gout L."/>
            <person name="Hahn M."/>
            <person name="Kohn L."/>
            <person name="Lapalu N."/>
            <person name="Plummer K.M."/>
            <person name="Pradier J.M."/>
            <person name="Quevillon E."/>
            <person name="Sharon A."/>
            <person name="Simon A."/>
            <person name="ten Have A."/>
            <person name="Tudzynski B."/>
            <person name="Tudzynski P."/>
            <person name="Wincker P."/>
            <person name="Andrew M."/>
            <person name="Anthouard V."/>
            <person name="Beever R.E."/>
            <person name="Beffa R."/>
            <person name="Benoit I."/>
            <person name="Bouzid O."/>
            <person name="Brault B."/>
            <person name="Chen Z."/>
            <person name="Choquer M."/>
            <person name="Collemare J."/>
            <person name="Cotton P."/>
            <person name="Danchin E.G."/>
            <person name="Da Silva C."/>
            <person name="Gautier A."/>
            <person name="Giraud C."/>
            <person name="Giraud T."/>
            <person name="Gonzalez C."/>
            <person name="Grossetete S."/>
            <person name="Guldener U."/>
            <person name="Henrissat B."/>
            <person name="Howlett B.J."/>
            <person name="Kodira C."/>
            <person name="Kretschmer M."/>
            <person name="Lappartient A."/>
            <person name="Leroch M."/>
            <person name="Levis C."/>
            <person name="Mauceli E."/>
            <person name="Neuveglise C."/>
            <person name="Oeser B."/>
            <person name="Pearson M."/>
            <person name="Poulain J."/>
            <person name="Poussereau N."/>
            <person name="Quesneville H."/>
            <person name="Rascle C."/>
            <person name="Schumacher J."/>
            <person name="Segurens B."/>
            <person name="Sexton A."/>
            <person name="Silva E."/>
            <person name="Sirven C."/>
            <person name="Soanes D.M."/>
            <person name="Talbot N.J."/>
            <person name="Templeton M."/>
            <person name="Yandava C."/>
            <person name="Yarden O."/>
            <person name="Zeng Q."/>
            <person name="Rollins J.A."/>
            <person name="Lebrun M.H."/>
            <person name="Dickman M."/>
        </authorList>
    </citation>
    <scope>NUCLEOTIDE SEQUENCE [LARGE SCALE GENOMIC DNA]</scope>
    <source>
        <strain evidence="9">T4</strain>
    </source>
</reference>
<evidence type="ECO:0000256" key="4">
    <source>
        <dbReference type="RuleBase" id="RU003968"/>
    </source>
</evidence>
<dbReference type="Proteomes" id="UP000008177">
    <property type="component" value="Unplaced contigs"/>
</dbReference>
<dbReference type="InterPro" id="IPR000172">
    <property type="entry name" value="GMC_OxRdtase_N"/>
</dbReference>
<dbReference type="InParanoid" id="G2Y266"/>
<dbReference type="Pfam" id="PF00732">
    <property type="entry name" value="GMC_oxred_N"/>
    <property type="match status" value="1"/>
</dbReference>
<dbReference type="AlphaFoldDB" id="G2Y266"/>
<evidence type="ECO:0000313" key="9">
    <source>
        <dbReference type="Proteomes" id="UP000008177"/>
    </source>
</evidence>
<dbReference type="InterPro" id="IPR012132">
    <property type="entry name" value="GMC_OxRdtase"/>
</dbReference>
<dbReference type="GO" id="GO:0016614">
    <property type="term" value="F:oxidoreductase activity, acting on CH-OH group of donors"/>
    <property type="evidence" value="ECO:0007669"/>
    <property type="project" value="InterPro"/>
</dbReference>
<dbReference type="STRING" id="999810.G2Y266"/>
<dbReference type="PANTHER" id="PTHR11552:SF123">
    <property type="entry name" value="GMC OXIDOREDUCTASE (AFU_ORTHOLOGUE AFUA_2G01770)-RELATED"/>
    <property type="match status" value="1"/>
</dbReference>
<evidence type="ECO:0000256" key="5">
    <source>
        <dbReference type="SAM" id="MobiDB-lite"/>
    </source>
</evidence>
<gene>
    <name evidence="8" type="ORF">BofuT4_P114620.1</name>
</gene>
<dbReference type="SUPFAM" id="SSF54373">
    <property type="entry name" value="FAD-linked reductases, C-terminal domain"/>
    <property type="match status" value="1"/>
</dbReference>
<comment type="similarity">
    <text evidence="1 4">Belongs to the GMC oxidoreductase family.</text>
</comment>
<evidence type="ECO:0000256" key="3">
    <source>
        <dbReference type="PIRSR" id="PIRSR000137-2"/>
    </source>
</evidence>
<dbReference type="InterPro" id="IPR036188">
    <property type="entry name" value="FAD/NAD-bd_sf"/>
</dbReference>
<accession>G2Y266</accession>
<organism evidence="8 9">
    <name type="scientific">Botryotinia fuckeliana (strain T4)</name>
    <name type="common">Noble rot fungus</name>
    <name type="synonym">Botrytis cinerea</name>
    <dbReference type="NCBI Taxonomy" id="999810"/>
    <lineage>
        <taxon>Eukaryota</taxon>
        <taxon>Fungi</taxon>
        <taxon>Dikarya</taxon>
        <taxon>Ascomycota</taxon>
        <taxon>Pezizomycotina</taxon>
        <taxon>Leotiomycetes</taxon>
        <taxon>Helotiales</taxon>
        <taxon>Sclerotiniaceae</taxon>
        <taxon>Botrytis</taxon>
    </lineage>
</organism>
<proteinExistence type="inferred from homology"/>
<feature type="binding site" evidence="3">
    <location>
        <begin position="530"/>
        <end position="531"/>
    </location>
    <ligand>
        <name>FAD</name>
        <dbReference type="ChEBI" id="CHEBI:57692"/>
    </ligand>
</feature>
<dbReference type="OrthoDB" id="269227at2759"/>
<dbReference type="PROSITE" id="PS00623">
    <property type="entry name" value="GMC_OXRED_1"/>
    <property type="match status" value="1"/>
</dbReference>
<dbReference type="PANTHER" id="PTHR11552">
    <property type="entry name" value="GLUCOSE-METHANOL-CHOLINE GMC OXIDOREDUCTASE"/>
    <property type="match status" value="1"/>
</dbReference>
<evidence type="ECO:0000259" key="6">
    <source>
        <dbReference type="PROSITE" id="PS00623"/>
    </source>
</evidence>
<keyword evidence="4" id="KW-0285">Flavoprotein</keyword>
<sequence>MQIPIEVDYIIVGGGLTGCALASHLSKRLGPSASILVLEAGPDPTSNPNSTSLGGGFALAGSELDWSYKTTPISSISNRVITLNAGKTLGGSSILNYGGWARGDTSDYDAWRRMLDDKRWSYDGLLPYFRRSEAFSDAGANPEQYGSNGPMKVTSISGSDPKRKYPLREPLLKAWKEIGVERVPSNAGKLAGLSEFLENFDDGVRQPSHLAYDLSGVQVKTEALVHRINFEQVPNQEPRAIGVSLADGRQIKARKEIIIAAGAVRSPQLLQLSGVGPASVISRHGIPVIYDSPAVGQNLFDHFALFQVYKLRDPERGLSLGHPSLADPAFFKGMPVDWIVNEALPADQLKKALTEDGDPSDSHGLDDASRTHVETMVVYNPLAPGVPVNGSFIATSVMLTLPTSRGSLELASASPNEPPIIRPNYFSTAVDRAVLIHGVRRLLQALTFTQAGKDVVESEMSPGPGLASLTLESSDKDIEDRIRAIGSPHYHMAETCALGTVLDTELRVKGVQGLRVVDASIFPAPLGGHPQASLYAIADLGAEMISMAKEAKDTN</sequence>
<evidence type="ECO:0000256" key="1">
    <source>
        <dbReference type="ARBA" id="ARBA00010790"/>
    </source>
</evidence>
<evidence type="ECO:0000259" key="7">
    <source>
        <dbReference type="PROSITE" id="PS00624"/>
    </source>
</evidence>
<feature type="active site" description="Proton acceptor" evidence="2">
    <location>
        <position position="529"/>
    </location>
</feature>
<dbReference type="Gene3D" id="3.30.560.10">
    <property type="entry name" value="Glucose Oxidase, domain 3"/>
    <property type="match status" value="1"/>
</dbReference>
<dbReference type="GO" id="GO:0050660">
    <property type="term" value="F:flavin adenine dinucleotide binding"/>
    <property type="evidence" value="ECO:0007669"/>
    <property type="project" value="InterPro"/>
</dbReference>
<evidence type="ECO:0000256" key="2">
    <source>
        <dbReference type="PIRSR" id="PIRSR000137-1"/>
    </source>
</evidence>
<feature type="domain" description="Glucose-methanol-choline oxidoreductase N-terminal" evidence="6">
    <location>
        <begin position="86"/>
        <end position="109"/>
    </location>
</feature>
<feature type="binding site" evidence="3">
    <location>
        <position position="225"/>
    </location>
    <ligand>
        <name>FAD</name>
        <dbReference type="ChEBI" id="CHEBI:57692"/>
    </ligand>
</feature>
<dbReference type="SUPFAM" id="SSF51905">
    <property type="entry name" value="FAD/NAD(P)-binding domain"/>
    <property type="match status" value="1"/>
</dbReference>
<dbReference type="InterPro" id="IPR007867">
    <property type="entry name" value="GMC_OxRtase_C"/>
</dbReference>
<dbReference type="PROSITE" id="PS00624">
    <property type="entry name" value="GMC_OXRED_2"/>
    <property type="match status" value="1"/>
</dbReference>
<protein>
    <submittedName>
        <fullName evidence="8">Similar to glucose-methanol-choline oxidoreductase</fullName>
    </submittedName>
</protein>
<dbReference type="Pfam" id="PF05199">
    <property type="entry name" value="GMC_oxred_C"/>
    <property type="match status" value="1"/>
</dbReference>
<evidence type="ECO:0000313" key="8">
    <source>
        <dbReference type="EMBL" id="CCD46756.1"/>
    </source>
</evidence>
<feature type="domain" description="Glucose-methanol-choline oxidoreductase N-terminal" evidence="7">
    <location>
        <begin position="262"/>
        <end position="276"/>
    </location>
</feature>
<name>G2Y266_BOTF4</name>
<feature type="active site" description="Proton donor" evidence="2">
    <location>
        <position position="491"/>
    </location>
</feature>
<dbReference type="eggNOG" id="KOG1238">
    <property type="taxonomic scope" value="Eukaryota"/>
</dbReference>
<dbReference type="HOGENOM" id="CLU_002865_6_3_1"/>
<keyword evidence="3 4" id="KW-0274">FAD</keyword>
<dbReference type="EMBL" id="FQ790283">
    <property type="protein sequence ID" value="CCD46756.1"/>
    <property type="molecule type" value="Genomic_DNA"/>
</dbReference>